<dbReference type="GO" id="GO:0055085">
    <property type="term" value="P:transmembrane transport"/>
    <property type="evidence" value="ECO:0007669"/>
    <property type="project" value="InterPro"/>
</dbReference>
<evidence type="ECO:0000256" key="7">
    <source>
        <dbReference type="RuleBase" id="RU363032"/>
    </source>
</evidence>
<keyword evidence="5 7" id="KW-1133">Transmembrane helix</keyword>
<feature type="transmembrane region" description="Helical" evidence="7">
    <location>
        <begin position="81"/>
        <end position="105"/>
    </location>
</feature>
<accession>A0A1H1Z4U8</accession>
<dbReference type="RefSeq" id="WP_091528568.1">
    <property type="nucleotide sequence ID" value="NZ_LT629772.1"/>
</dbReference>
<feature type="transmembrane region" description="Helical" evidence="7">
    <location>
        <begin position="150"/>
        <end position="167"/>
    </location>
</feature>
<dbReference type="Gene3D" id="1.10.3720.10">
    <property type="entry name" value="MetI-like"/>
    <property type="match status" value="1"/>
</dbReference>
<dbReference type="Pfam" id="PF00528">
    <property type="entry name" value="BPD_transp_1"/>
    <property type="match status" value="1"/>
</dbReference>
<feature type="transmembrane region" description="Helical" evidence="7">
    <location>
        <begin position="251"/>
        <end position="272"/>
    </location>
</feature>
<evidence type="ECO:0000256" key="2">
    <source>
        <dbReference type="ARBA" id="ARBA00022448"/>
    </source>
</evidence>
<organism evidence="9 10">
    <name type="scientific">Microlunatus soli</name>
    <dbReference type="NCBI Taxonomy" id="630515"/>
    <lineage>
        <taxon>Bacteria</taxon>
        <taxon>Bacillati</taxon>
        <taxon>Actinomycetota</taxon>
        <taxon>Actinomycetes</taxon>
        <taxon>Propionibacteriales</taxon>
        <taxon>Propionibacteriaceae</taxon>
        <taxon>Microlunatus</taxon>
    </lineage>
</organism>
<comment type="similarity">
    <text evidence="7">Belongs to the binding-protein-dependent transport system permease family.</text>
</comment>
<dbReference type="PANTHER" id="PTHR43744:SF12">
    <property type="entry name" value="ABC TRANSPORTER PERMEASE PROTEIN MG189-RELATED"/>
    <property type="match status" value="1"/>
</dbReference>
<dbReference type="InterPro" id="IPR000515">
    <property type="entry name" value="MetI-like"/>
</dbReference>
<reference evidence="9 10" key="1">
    <citation type="submission" date="2016-10" db="EMBL/GenBank/DDBJ databases">
        <authorList>
            <person name="de Groot N.N."/>
        </authorList>
    </citation>
    <scope>NUCLEOTIDE SEQUENCE [LARGE SCALE GENOMIC DNA]</scope>
    <source>
        <strain evidence="9 10">DSM 21800</strain>
    </source>
</reference>
<keyword evidence="3" id="KW-1003">Cell membrane</keyword>
<dbReference type="GO" id="GO:0005886">
    <property type="term" value="C:plasma membrane"/>
    <property type="evidence" value="ECO:0007669"/>
    <property type="project" value="UniProtKB-SubCell"/>
</dbReference>
<name>A0A1H1Z4U8_9ACTN</name>
<keyword evidence="2 7" id="KW-0813">Transport</keyword>
<dbReference type="AlphaFoldDB" id="A0A1H1Z4U8"/>
<dbReference type="CDD" id="cd06261">
    <property type="entry name" value="TM_PBP2"/>
    <property type="match status" value="1"/>
</dbReference>
<keyword evidence="6 7" id="KW-0472">Membrane</keyword>
<evidence type="ECO:0000256" key="5">
    <source>
        <dbReference type="ARBA" id="ARBA00022989"/>
    </source>
</evidence>
<evidence type="ECO:0000256" key="1">
    <source>
        <dbReference type="ARBA" id="ARBA00004651"/>
    </source>
</evidence>
<proteinExistence type="inferred from homology"/>
<keyword evidence="10" id="KW-1185">Reference proteome</keyword>
<evidence type="ECO:0000259" key="8">
    <source>
        <dbReference type="PROSITE" id="PS50928"/>
    </source>
</evidence>
<evidence type="ECO:0000313" key="10">
    <source>
        <dbReference type="Proteomes" id="UP000199103"/>
    </source>
</evidence>
<evidence type="ECO:0000256" key="3">
    <source>
        <dbReference type="ARBA" id="ARBA00022475"/>
    </source>
</evidence>
<feature type="domain" description="ABC transmembrane type-1" evidence="8">
    <location>
        <begin position="82"/>
        <end position="272"/>
    </location>
</feature>
<dbReference type="STRING" id="630515.SAMN04489812_4985"/>
<dbReference type="SUPFAM" id="SSF161098">
    <property type="entry name" value="MetI-like"/>
    <property type="match status" value="1"/>
</dbReference>
<dbReference type="Proteomes" id="UP000199103">
    <property type="component" value="Chromosome I"/>
</dbReference>
<dbReference type="InterPro" id="IPR035906">
    <property type="entry name" value="MetI-like_sf"/>
</dbReference>
<sequence length="288" mass="31787">MSSLADSRRARTVRLKRYRHTASAVLLWIVAIIFLLPVLYAVAVSLKPAADVFDIPPTLVGSSIRWQNYVEAMTYLPFGKFIANSVLVAGSGTIVVLIVSSTAAYAFARLGFRGRSVIFMIFLCTLMIPQEVLVIPLFIEMQGFGWVDSYPALILPFAFTAFGTFLLRQFFLTVPQEMDDAATIDGAGRFRTFVSIMLPLARPSLAVLAVFTFITYWNSFLWPLVITYSTYDKGVVPVGLQLFFSQQGSQWHLVMAAAVVSMVPTVIIVLLLRRHLVSGISTAGLGGR</sequence>
<evidence type="ECO:0000256" key="4">
    <source>
        <dbReference type="ARBA" id="ARBA00022692"/>
    </source>
</evidence>
<feature type="transmembrane region" description="Helical" evidence="7">
    <location>
        <begin position="117"/>
        <end position="138"/>
    </location>
</feature>
<dbReference type="EMBL" id="LT629772">
    <property type="protein sequence ID" value="SDT28744.1"/>
    <property type="molecule type" value="Genomic_DNA"/>
</dbReference>
<dbReference type="PROSITE" id="PS50928">
    <property type="entry name" value="ABC_TM1"/>
    <property type="match status" value="1"/>
</dbReference>
<evidence type="ECO:0000313" key="9">
    <source>
        <dbReference type="EMBL" id="SDT28744.1"/>
    </source>
</evidence>
<gene>
    <name evidence="9" type="ORF">SAMN04489812_4985</name>
</gene>
<keyword evidence="4 7" id="KW-0812">Transmembrane</keyword>
<comment type="subcellular location">
    <subcellularLocation>
        <location evidence="1 7">Cell membrane</location>
        <topology evidence="1 7">Multi-pass membrane protein</topology>
    </subcellularLocation>
</comment>
<dbReference type="OrthoDB" id="61122at2"/>
<dbReference type="PANTHER" id="PTHR43744">
    <property type="entry name" value="ABC TRANSPORTER PERMEASE PROTEIN MG189-RELATED-RELATED"/>
    <property type="match status" value="1"/>
</dbReference>
<evidence type="ECO:0000256" key="6">
    <source>
        <dbReference type="ARBA" id="ARBA00023136"/>
    </source>
</evidence>
<feature type="transmembrane region" description="Helical" evidence="7">
    <location>
        <begin position="21"/>
        <end position="43"/>
    </location>
</feature>
<protein>
    <submittedName>
        <fullName evidence="9">Carbohydrate ABC transporter membrane protein 2, CUT1 family</fullName>
    </submittedName>
</protein>